<evidence type="ECO:0000256" key="3">
    <source>
        <dbReference type="ARBA" id="ARBA00023163"/>
    </source>
</evidence>
<dbReference type="InterPro" id="IPR036390">
    <property type="entry name" value="WH_DNA-bd_sf"/>
</dbReference>
<evidence type="ECO:0000313" key="5">
    <source>
        <dbReference type="EMBL" id="TDK32249.1"/>
    </source>
</evidence>
<keyword evidence="1" id="KW-0805">Transcription regulation</keyword>
<dbReference type="InterPro" id="IPR036388">
    <property type="entry name" value="WH-like_DNA-bd_sf"/>
</dbReference>
<feature type="domain" description="HTH gntR-type" evidence="4">
    <location>
        <begin position="18"/>
        <end position="86"/>
    </location>
</feature>
<dbReference type="PANTHER" id="PTHR43537">
    <property type="entry name" value="TRANSCRIPTIONAL REGULATOR, GNTR FAMILY"/>
    <property type="match status" value="1"/>
</dbReference>
<evidence type="ECO:0000313" key="6">
    <source>
        <dbReference type="Proteomes" id="UP000295238"/>
    </source>
</evidence>
<dbReference type="InterPro" id="IPR011711">
    <property type="entry name" value="GntR_C"/>
</dbReference>
<keyword evidence="3" id="KW-0804">Transcription</keyword>
<keyword evidence="6" id="KW-1185">Reference proteome</keyword>
<dbReference type="AlphaFoldDB" id="A0A4R5UB26"/>
<keyword evidence="2" id="KW-0238">DNA-binding</keyword>
<evidence type="ECO:0000256" key="2">
    <source>
        <dbReference type="ARBA" id="ARBA00023125"/>
    </source>
</evidence>
<dbReference type="RefSeq" id="WP_133317588.1">
    <property type="nucleotide sequence ID" value="NZ_SMTL01000005.1"/>
</dbReference>
<dbReference type="PROSITE" id="PS50949">
    <property type="entry name" value="HTH_GNTR"/>
    <property type="match status" value="1"/>
</dbReference>
<dbReference type="SMART" id="SM00895">
    <property type="entry name" value="FCD"/>
    <property type="match status" value="1"/>
</dbReference>
<dbReference type="SUPFAM" id="SSF48008">
    <property type="entry name" value="GntR ligand-binding domain-like"/>
    <property type="match status" value="1"/>
</dbReference>
<dbReference type="SMART" id="SM00345">
    <property type="entry name" value="HTH_GNTR"/>
    <property type="match status" value="1"/>
</dbReference>
<evidence type="ECO:0000259" key="4">
    <source>
        <dbReference type="PROSITE" id="PS50949"/>
    </source>
</evidence>
<dbReference type="EMBL" id="SMTL01000005">
    <property type="protein sequence ID" value="TDK32249.1"/>
    <property type="molecule type" value="Genomic_DNA"/>
</dbReference>
<sequence>MSDQFNASAGILSLLPPADRTAQVSEALAAFIEAARLKTGDRLPPERHLMSALGVGRSTIREAIRRYQALGVIDSRKGSGNYLLKPISKRTVHMPLSLDTENLRDVLLQTLQVRRGLECEAGMVAARMRKADDLLEIEAKLEVMEKAHHTRGASGPEDLAFHLAIYDATHNPLFRQILEQMRETFEQFWSSPFERVDFARRSFPFHRTLFDAIAAGDPESARVETLKILEIVEEDIKEMSR</sequence>
<comment type="caution">
    <text evidence="5">The sequence shown here is derived from an EMBL/GenBank/DDBJ whole genome shotgun (WGS) entry which is preliminary data.</text>
</comment>
<dbReference type="PRINTS" id="PR00035">
    <property type="entry name" value="HTHGNTR"/>
</dbReference>
<proteinExistence type="predicted"/>
<dbReference type="CDD" id="cd07377">
    <property type="entry name" value="WHTH_GntR"/>
    <property type="match status" value="1"/>
</dbReference>
<accession>A0A4R5UB26</accession>
<dbReference type="PANTHER" id="PTHR43537:SF5">
    <property type="entry name" value="UXU OPERON TRANSCRIPTIONAL REGULATOR"/>
    <property type="match status" value="1"/>
</dbReference>
<gene>
    <name evidence="5" type="ORF">E2F50_18195</name>
</gene>
<dbReference type="GO" id="GO:0003700">
    <property type="term" value="F:DNA-binding transcription factor activity"/>
    <property type="evidence" value="ECO:0007669"/>
    <property type="project" value="InterPro"/>
</dbReference>
<dbReference type="Gene3D" id="1.20.120.530">
    <property type="entry name" value="GntR ligand-binding domain-like"/>
    <property type="match status" value="1"/>
</dbReference>
<reference evidence="5 6" key="1">
    <citation type="submission" date="2019-03" db="EMBL/GenBank/DDBJ databases">
        <title>Rhizobium sp. nov., an bacterium isolated from biocrust in Mu Us Desert.</title>
        <authorList>
            <person name="Lixiong L."/>
        </authorList>
    </citation>
    <scope>NUCLEOTIDE SEQUENCE [LARGE SCALE GENOMIC DNA]</scope>
    <source>
        <strain evidence="5 6">SPY-1</strain>
    </source>
</reference>
<dbReference type="GO" id="GO:0003677">
    <property type="term" value="F:DNA binding"/>
    <property type="evidence" value="ECO:0007669"/>
    <property type="project" value="UniProtKB-KW"/>
</dbReference>
<organism evidence="5 6">
    <name type="scientific">Rhizobium deserti</name>
    <dbReference type="NCBI Taxonomy" id="2547961"/>
    <lineage>
        <taxon>Bacteria</taxon>
        <taxon>Pseudomonadati</taxon>
        <taxon>Pseudomonadota</taxon>
        <taxon>Alphaproteobacteria</taxon>
        <taxon>Hyphomicrobiales</taxon>
        <taxon>Rhizobiaceae</taxon>
        <taxon>Rhizobium/Agrobacterium group</taxon>
        <taxon>Rhizobium</taxon>
    </lineage>
</organism>
<dbReference type="InterPro" id="IPR000524">
    <property type="entry name" value="Tscrpt_reg_HTH_GntR"/>
</dbReference>
<dbReference type="Pfam" id="PF00392">
    <property type="entry name" value="GntR"/>
    <property type="match status" value="1"/>
</dbReference>
<dbReference type="Pfam" id="PF07729">
    <property type="entry name" value="FCD"/>
    <property type="match status" value="1"/>
</dbReference>
<dbReference type="OrthoDB" id="7989071at2"/>
<evidence type="ECO:0000256" key="1">
    <source>
        <dbReference type="ARBA" id="ARBA00023015"/>
    </source>
</evidence>
<name>A0A4R5UB26_9HYPH</name>
<protein>
    <submittedName>
        <fullName evidence="5">FadR family transcriptional regulator</fullName>
    </submittedName>
</protein>
<dbReference type="Gene3D" id="1.10.10.10">
    <property type="entry name" value="Winged helix-like DNA-binding domain superfamily/Winged helix DNA-binding domain"/>
    <property type="match status" value="1"/>
</dbReference>
<dbReference type="Proteomes" id="UP000295238">
    <property type="component" value="Unassembled WGS sequence"/>
</dbReference>
<dbReference type="SUPFAM" id="SSF46785">
    <property type="entry name" value="Winged helix' DNA-binding domain"/>
    <property type="match status" value="1"/>
</dbReference>
<dbReference type="InterPro" id="IPR008920">
    <property type="entry name" value="TF_FadR/GntR_C"/>
</dbReference>